<name>A0A5C1DL58_9NEIS</name>
<dbReference type="Proteomes" id="UP000322079">
    <property type="component" value="Chromosome"/>
</dbReference>
<dbReference type="SUPFAM" id="SSF46785">
    <property type="entry name" value="Winged helix' DNA-binding domain"/>
    <property type="match status" value="2"/>
</dbReference>
<evidence type="ECO:0000313" key="3">
    <source>
        <dbReference type="Proteomes" id="UP000322079"/>
    </source>
</evidence>
<dbReference type="Pfam" id="PF04337">
    <property type="entry name" value="DUF480"/>
    <property type="match status" value="1"/>
</dbReference>
<dbReference type="EMBL" id="CP043473">
    <property type="protein sequence ID" value="QEL57465.1"/>
    <property type="molecule type" value="Genomic_DNA"/>
</dbReference>
<dbReference type="InterPro" id="IPR036390">
    <property type="entry name" value="WH_DNA-bd_sf"/>
</dbReference>
<dbReference type="HAMAP" id="MF_01584">
    <property type="entry name" value="UPF0502"/>
    <property type="match status" value="1"/>
</dbReference>
<dbReference type="PANTHER" id="PTHR38768">
    <property type="entry name" value="UPF0502 PROTEIN YCEH"/>
    <property type="match status" value="1"/>
</dbReference>
<dbReference type="AlphaFoldDB" id="A0A5C1DL58"/>
<dbReference type="PANTHER" id="PTHR38768:SF1">
    <property type="entry name" value="UPF0502 PROTEIN YCEH"/>
    <property type="match status" value="1"/>
</dbReference>
<evidence type="ECO:0000313" key="2">
    <source>
        <dbReference type="EMBL" id="QEL57465.1"/>
    </source>
</evidence>
<comment type="similarity">
    <text evidence="1">Belongs to the UPF0502 family.</text>
</comment>
<gene>
    <name evidence="2" type="ORF">FYK34_18750</name>
</gene>
<accession>A0A5C1DL58</accession>
<dbReference type="InterPro" id="IPR007432">
    <property type="entry name" value="DUF480"/>
</dbReference>
<dbReference type="InterPro" id="IPR036388">
    <property type="entry name" value="WH-like_DNA-bd_sf"/>
</dbReference>
<organism evidence="2 3">
    <name type="scientific">Chromobacterium paludis</name>
    <dbReference type="NCBI Taxonomy" id="2605945"/>
    <lineage>
        <taxon>Bacteria</taxon>
        <taxon>Pseudomonadati</taxon>
        <taxon>Pseudomonadota</taxon>
        <taxon>Betaproteobacteria</taxon>
        <taxon>Neisseriales</taxon>
        <taxon>Chromobacteriaceae</taxon>
        <taxon>Chromobacterium</taxon>
    </lineage>
</organism>
<evidence type="ECO:0000256" key="1">
    <source>
        <dbReference type="HAMAP-Rule" id="MF_01584"/>
    </source>
</evidence>
<reference evidence="2 3" key="1">
    <citation type="submission" date="2019-08" db="EMBL/GenBank/DDBJ databases">
        <title>Chromobacterium paludis, a novel bacterium isolated from a Maryland marsh pond.</title>
        <authorList>
            <person name="Blackburn M.B."/>
            <person name="Gundersen-Rindal D.E."/>
        </authorList>
    </citation>
    <scope>NUCLEOTIDE SEQUENCE [LARGE SCALE GENOMIC DNA]</scope>
    <source>
        <strain evidence="3">IIBBL 257-1</strain>
    </source>
</reference>
<dbReference type="KEGG" id="chrm:FYK34_18750"/>
<protein>
    <submittedName>
        <fullName evidence="2">DUF480 domain-containing protein</fullName>
    </submittedName>
</protein>
<proteinExistence type="inferred from homology"/>
<dbReference type="Gene3D" id="1.10.10.10">
    <property type="entry name" value="Winged helix-like DNA-binding domain superfamily/Winged helix DNA-binding domain"/>
    <property type="match status" value="2"/>
</dbReference>
<sequence>MITVSSCLGGNMDTHQLDPAEVRVLGALAEKQALTPDAYPMTLNGLASACNQLTSREPVMQLSESEIAAALDALIAKKLVAERMPAGSRVAKYEHRLNYEWNIDGARLAALALLMLRGAQTSAEIRARSGRLYGFSGVDEVETALHALADKYPPLAMKLERQPGEREARWCHLLCGEPQLAAAPVQACEIIDVGLTGRVAALEAEVAALKAMLLAMEQRLNG</sequence>
<keyword evidence="3" id="KW-1185">Reference proteome</keyword>